<dbReference type="RefSeq" id="WP_115826840.1">
    <property type="nucleotide sequence ID" value="NZ_QTUB01000001.1"/>
</dbReference>
<dbReference type="SUPFAM" id="SSF53335">
    <property type="entry name" value="S-adenosyl-L-methionine-dependent methyltransferases"/>
    <property type="match status" value="1"/>
</dbReference>
<evidence type="ECO:0000256" key="4">
    <source>
        <dbReference type="ARBA" id="ARBA00022679"/>
    </source>
</evidence>
<dbReference type="InterPro" id="IPR012327">
    <property type="entry name" value="MeTrfase_D12"/>
</dbReference>
<comment type="similarity">
    <text evidence="1">Belongs to the N(4)/N(6)-methyltransferase family.</text>
</comment>
<dbReference type="PRINTS" id="PR00505">
    <property type="entry name" value="D12N6MTFRASE"/>
</dbReference>
<dbReference type="EC" id="2.1.1.72" evidence="2"/>
<proteinExistence type="inferred from homology"/>
<dbReference type="GO" id="GO:0009307">
    <property type="term" value="P:DNA restriction-modification system"/>
    <property type="evidence" value="ECO:0007669"/>
    <property type="project" value="InterPro"/>
</dbReference>
<evidence type="ECO:0000256" key="2">
    <source>
        <dbReference type="ARBA" id="ARBA00011900"/>
    </source>
</evidence>
<comment type="catalytic activity">
    <reaction evidence="6">
        <text>a 2'-deoxyadenosine in DNA + S-adenosyl-L-methionine = an N(6)-methyl-2'-deoxyadenosine in DNA + S-adenosyl-L-homocysteine + H(+)</text>
        <dbReference type="Rhea" id="RHEA:15197"/>
        <dbReference type="Rhea" id="RHEA-COMP:12418"/>
        <dbReference type="Rhea" id="RHEA-COMP:12419"/>
        <dbReference type="ChEBI" id="CHEBI:15378"/>
        <dbReference type="ChEBI" id="CHEBI:57856"/>
        <dbReference type="ChEBI" id="CHEBI:59789"/>
        <dbReference type="ChEBI" id="CHEBI:90615"/>
        <dbReference type="ChEBI" id="CHEBI:90616"/>
        <dbReference type="EC" id="2.1.1.72"/>
    </reaction>
</comment>
<evidence type="ECO:0000256" key="1">
    <source>
        <dbReference type="ARBA" id="ARBA00006594"/>
    </source>
</evidence>
<evidence type="ECO:0000256" key="3">
    <source>
        <dbReference type="ARBA" id="ARBA00022603"/>
    </source>
</evidence>
<name>A0A3D9UF01_9GAMM</name>
<organism evidence="7 8">
    <name type="scientific">Xenorhabdus cabanillasii</name>
    <dbReference type="NCBI Taxonomy" id="351673"/>
    <lineage>
        <taxon>Bacteria</taxon>
        <taxon>Pseudomonadati</taxon>
        <taxon>Pseudomonadota</taxon>
        <taxon>Gammaproteobacteria</taxon>
        <taxon>Enterobacterales</taxon>
        <taxon>Morganellaceae</taxon>
        <taxon>Xenorhabdus</taxon>
    </lineage>
</organism>
<dbReference type="GO" id="GO:0032259">
    <property type="term" value="P:methylation"/>
    <property type="evidence" value="ECO:0007669"/>
    <property type="project" value="UniProtKB-KW"/>
</dbReference>
<comment type="caution">
    <text evidence="7">The sequence shown here is derived from an EMBL/GenBank/DDBJ whole genome shotgun (WGS) entry which is preliminary data.</text>
</comment>
<dbReference type="Gene3D" id="3.40.50.150">
    <property type="entry name" value="Vaccinia Virus protein VP39"/>
    <property type="match status" value="1"/>
</dbReference>
<dbReference type="Pfam" id="PF02086">
    <property type="entry name" value="MethyltransfD12"/>
    <property type="match status" value="1"/>
</dbReference>
<dbReference type="Gene3D" id="1.10.1020.10">
    <property type="entry name" value="Adenine-specific Methyltransferase, Domain 2"/>
    <property type="match status" value="1"/>
</dbReference>
<dbReference type="PANTHER" id="PTHR30481:SF2">
    <property type="entry name" value="SITE-SPECIFIC DNA-METHYLTRANSFERASE (ADENINE-SPECIFIC)"/>
    <property type="match status" value="1"/>
</dbReference>
<dbReference type="InterPro" id="IPR029063">
    <property type="entry name" value="SAM-dependent_MTases_sf"/>
</dbReference>
<dbReference type="InterPro" id="IPR012263">
    <property type="entry name" value="M_m6A_EcoRV"/>
</dbReference>
<dbReference type="AlphaFoldDB" id="A0A3D9UF01"/>
<evidence type="ECO:0000256" key="6">
    <source>
        <dbReference type="ARBA" id="ARBA00047942"/>
    </source>
</evidence>
<protein>
    <recommendedName>
        <fullName evidence="2">site-specific DNA-methyltransferase (adenine-specific)</fullName>
        <ecNumber evidence="2">2.1.1.72</ecNumber>
    </recommendedName>
</protein>
<keyword evidence="5" id="KW-0949">S-adenosyl-L-methionine</keyword>
<keyword evidence="3 7" id="KW-0489">Methyltransferase</keyword>
<accession>A0A3D9UF01</accession>
<dbReference type="GO" id="GO:0006298">
    <property type="term" value="P:mismatch repair"/>
    <property type="evidence" value="ECO:0007669"/>
    <property type="project" value="TreeGrafter"/>
</dbReference>
<dbReference type="GO" id="GO:1904047">
    <property type="term" value="F:S-adenosyl-L-methionine binding"/>
    <property type="evidence" value="ECO:0007669"/>
    <property type="project" value="TreeGrafter"/>
</dbReference>
<sequence>MKPTYSPLRYPGGKSAISEMVSSLITYNDLNSHSYAEPYAGGAGLALSLLFSNKVKSIYLNDIDRSIWSFWNAILTDSERFIKKIISTDITIDEWHKQRDIQHNKEQADIFDLAFSTFFLNRTNRSGIIFKAGVIGGFSQSGKYKLDCRFNKKGLVDRINRIAQKKDKIHVYNMDAIDFMSKIKRKKILLSIDPPYYEKGSSLYTNFYQKDDHCNLSKNILKLKKPWILTYDFAYEIYDLYKEKKCFSFDLNYSAAHKRIGKELLVISDGISIPDSLKNSVSELNQSDFF</sequence>
<gene>
    <name evidence="7" type="ORF">BDD26_2810</name>
</gene>
<evidence type="ECO:0000313" key="7">
    <source>
        <dbReference type="EMBL" id="REF27969.1"/>
    </source>
</evidence>
<dbReference type="GO" id="GO:0009007">
    <property type="term" value="F:site-specific DNA-methyltransferase (adenine-specific) activity"/>
    <property type="evidence" value="ECO:0007669"/>
    <property type="project" value="UniProtKB-EC"/>
</dbReference>
<evidence type="ECO:0000256" key="5">
    <source>
        <dbReference type="ARBA" id="ARBA00022691"/>
    </source>
</evidence>
<dbReference type="InterPro" id="IPR023095">
    <property type="entry name" value="Ade_MeTrfase_dom_2"/>
</dbReference>
<keyword evidence="4" id="KW-0808">Transferase</keyword>
<dbReference type="Proteomes" id="UP000256294">
    <property type="component" value="Unassembled WGS sequence"/>
</dbReference>
<evidence type="ECO:0000313" key="8">
    <source>
        <dbReference type="Proteomes" id="UP000256294"/>
    </source>
</evidence>
<reference evidence="7 8" key="1">
    <citation type="submission" date="2018-08" db="EMBL/GenBank/DDBJ databases">
        <title>Genomic Encyclopedia of Archaeal and Bacterial Type Strains, Phase II (KMG-II): from individual species to whole genera.</title>
        <authorList>
            <person name="Goeker M."/>
        </authorList>
    </citation>
    <scope>NUCLEOTIDE SEQUENCE [LARGE SCALE GENOMIC DNA]</scope>
    <source>
        <strain evidence="7 8">DSM 17905</strain>
    </source>
</reference>
<dbReference type="PANTHER" id="PTHR30481">
    <property type="entry name" value="DNA ADENINE METHYLASE"/>
    <property type="match status" value="1"/>
</dbReference>
<dbReference type="EMBL" id="QTUB01000001">
    <property type="protein sequence ID" value="REF27969.1"/>
    <property type="molecule type" value="Genomic_DNA"/>
</dbReference>
<dbReference type="PIRSF" id="PIRSF000398">
    <property type="entry name" value="M_m6A_EcoRV"/>
    <property type="match status" value="1"/>
</dbReference>
<dbReference type="GO" id="GO:0043565">
    <property type="term" value="F:sequence-specific DNA binding"/>
    <property type="evidence" value="ECO:0007669"/>
    <property type="project" value="TreeGrafter"/>
</dbReference>
<keyword evidence="8" id="KW-1185">Reference proteome</keyword>